<gene>
    <name evidence="5" type="ORF">DET57_11381</name>
</gene>
<dbReference type="Proteomes" id="UP000247485">
    <property type="component" value="Unassembled WGS sequence"/>
</dbReference>
<dbReference type="InterPro" id="IPR029044">
    <property type="entry name" value="Nucleotide-diphossugar_trans"/>
</dbReference>
<dbReference type="PANTHER" id="PTHR43630:SF1">
    <property type="entry name" value="POLY-BETA-1,6-N-ACETYL-D-GLUCOSAMINE SYNTHASE"/>
    <property type="match status" value="1"/>
</dbReference>
<feature type="domain" description="Glycosyltransferase 2-like" evidence="4">
    <location>
        <begin position="19"/>
        <end position="184"/>
    </location>
</feature>
<evidence type="ECO:0000259" key="4">
    <source>
        <dbReference type="Pfam" id="PF00535"/>
    </source>
</evidence>
<dbReference type="CDD" id="cd00761">
    <property type="entry name" value="Glyco_tranf_GTA_type"/>
    <property type="match status" value="1"/>
</dbReference>
<proteinExistence type="inferred from homology"/>
<evidence type="ECO:0000256" key="2">
    <source>
        <dbReference type="ARBA" id="ARBA00022676"/>
    </source>
</evidence>
<dbReference type="EMBL" id="QJJG01000013">
    <property type="protein sequence ID" value="PXW42886.1"/>
    <property type="molecule type" value="Genomic_DNA"/>
</dbReference>
<sequence length="316" mass="36350">MPPAMRVVFYEWLKMKAYIAIPVYNGGHVWSEAAHKIRKFTPKDTLVQIIDSGSKDESLNIAHKYGFNVAQIDSAEFNHGSTRNYLVDLHKNEYDVVIFLTQDAIPELGFYEKILDVFNNDLVSCAYGRQLPHHDANPISKHARYFNYTQHSYVASNADISRMGLKTVFTSNSFAAYRISSFLELGGFVDDTILSEDMFFAAKSIIAGYSVAYISDAIVRHSHNYSTVEEFKRYFDIGVFQKQQAWIRSSFGGAGNEGRKFLLSEFKYLFKNHPVYLPVSAIHNFAKIIGYKLGQNYKNIPDKYIKKFSMHKRFWD</sequence>
<dbReference type="GO" id="GO:0016757">
    <property type="term" value="F:glycosyltransferase activity"/>
    <property type="evidence" value="ECO:0007669"/>
    <property type="project" value="UniProtKB-KW"/>
</dbReference>
<evidence type="ECO:0000313" key="6">
    <source>
        <dbReference type="Proteomes" id="UP000247485"/>
    </source>
</evidence>
<dbReference type="PANTHER" id="PTHR43630">
    <property type="entry name" value="POLY-BETA-1,6-N-ACETYL-D-GLUCOSAMINE SYNTHASE"/>
    <property type="match status" value="1"/>
</dbReference>
<keyword evidence="3 5" id="KW-0808">Transferase</keyword>
<dbReference type="Gene3D" id="3.90.550.10">
    <property type="entry name" value="Spore Coat Polysaccharide Biosynthesis Protein SpsA, Chain A"/>
    <property type="match status" value="1"/>
</dbReference>
<organism evidence="5 6">
    <name type="scientific">Klebsiella oxytoca</name>
    <dbReference type="NCBI Taxonomy" id="571"/>
    <lineage>
        <taxon>Bacteria</taxon>
        <taxon>Pseudomonadati</taxon>
        <taxon>Pseudomonadota</taxon>
        <taxon>Gammaproteobacteria</taxon>
        <taxon>Enterobacterales</taxon>
        <taxon>Enterobacteriaceae</taxon>
        <taxon>Klebsiella/Raoultella group</taxon>
        <taxon>Klebsiella</taxon>
    </lineage>
</organism>
<evidence type="ECO:0000256" key="1">
    <source>
        <dbReference type="ARBA" id="ARBA00006739"/>
    </source>
</evidence>
<evidence type="ECO:0000313" key="5">
    <source>
        <dbReference type="EMBL" id="PXW42886.1"/>
    </source>
</evidence>
<dbReference type="Pfam" id="PF00535">
    <property type="entry name" value="Glycos_transf_2"/>
    <property type="match status" value="1"/>
</dbReference>
<protein>
    <submittedName>
        <fullName evidence="5">Rhamnosyltransferase</fullName>
    </submittedName>
</protein>
<keyword evidence="2" id="KW-0328">Glycosyltransferase</keyword>
<reference evidence="5 6" key="1">
    <citation type="submission" date="2018-05" db="EMBL/GenBank/DDBJ databases">
        <title>Freshwater and sediment microbial communities from various areas in North America, analyzing microbe dynamics in response to fracking.</title>
        <authorList>
            <person name="Lamendella R."/>
        </authorList>
    </citation>
    <scope>NUCLEOTIDE SEQUENCE [LARGE SCALE GENOMIC DNA]</scope>
    <source>
        <strain evidence="5 6">67</strain>
    </source>
</reference>
<accession>A0A318FH69</accession>
<dbReference type="SUPFAM" id="SSF53448">
    <property type="entry name" value="Nucleotide-diphospho-sugar transferases"/>
    <property type="match status" value="1"/>
</dbReference>
<dbReference type="AlphaFoldDB" id="A0A318FH69"/>
<comment type="caution">
    <text evidence="5">The sequence shown here is derived from an EMBL/GenBank/DDBJ whole genome shotgun (WGS) entry which is preliminary data.</text>
</comment>
<evidence type="ECO:0000256" key="3">
    <source>
        <dbReference type="ARBA" id="ARBA00022679"/>
    </source>
</evidence>
<name>A0A318FH69_KLEOX</name>
<dbReference type="InterPro" id="IPR001173">
    <property type="entry name" value="Glyco_trans_2-like"/>
</dbReference>
<comment type="similarity">
    <text evidence="1">Belongs to the glycosyltransferase 2 family.</text>
</comment>